<gene>
    <name evidence="3" type="ORF">AAF712_016711</name>
</gene>
<protein>
    <recommendedName>
        <fullName evidence="2">Helicase ATP-binding domain-containing protein</fullName>
    </recommendedName>
</protein>
<dbReference type="EMBL" id="JBBXMP010001077">
    <property type="protein sequence ID" value="KAL0056683.1"/>
    <property type="molecule type" value="Genomic_DNA"/>
</dbReference>
<reference evidence="3 4" key="1">
    <citation type="submission" date="2024-05" db="EMBL/GenBank/DDBJ databases">
        <title>A draft genome resource for the thread blight pathogen Marasmius tenuissimus strain MS-2.</title>
        <authorList>
            <person name="Yulfo-Soto G.E."/>
            <person name="Baruah I.K."/>
            <person name="Amoako-Attah I."/>
            <person name="Bukari Y."/>
            <person name="Meinhardt L.W."/>
            <person name="Bailey B.A."/>
            <person name="Cohen S.P."/>
        </authorList>
    </citation>
    <scope>NUCLEOTIDE SEQUENCE [LARGE SCALE GENOMIC DNA]</scope>
    <source>
        <strain evidence="3 4">MS-2</strain>
    </source>
</reference>
<proteinExistence type="predicted"/>
<feature type="domain" description="Helicase ATP-binding" evidence="2">
    <location>
        <begin position="1036"/>
        <end position="1195"/>
    </location>
</feature>
<dbReference type="InterPro" id="IPR011545">
    <property type="entry name" value="DEAD/DEAH_box_helicase_dom"/>
</dbReference>
<accession>A0ABR2Z609</accession>
<evidence type="ECO:0000313" key="3">
    <source>
        <dbReference type="EMBL" id="KAL0056683.1"/>
    </source>
</evidence>
<keyword evidence="4" id="KW-1185">Reference proteome</keyword>
<feature type="compositionally biased region" description="Low complexity" evidence="1">
    <location>
        <begin position="942"/>
        <end position="953"/>
    </location>
</feature>
<comment type="caution">
    <text evidence="3">The sequence shown here is derived from an EMBL/GenBank/DDBJ whole genome shotgun (WGS) entry which is preliminary data.</text>
</comment>
<dbReference type="InterPro" id="IPR027417">
    <property type="entry name" value="P-loop_NTPase"/>
</dbReference>
<feature type="compositionally biased region" description="Polar residues" evidence="1">
    <location>
        <begin position="894"/>
        <end position="912"/>
    </location>
</feature>
<organism evidence="3 4">
    <name type="scientific">Marasmius tenuissimus</name>
    <dbReference type="NCBI Taxonomy" id="585030"/>
    <lineage>
        <taxon>Eukaryota</taxon>
        <taxon>Fungi</taxon>
        <taxon>Dikarya</taxon>
        <taxon>Basidiomycota</taxon>
        <taxon>Agaricomycotina</taxon>
        <taxon>Agaricomycetes</taxon>
        <taxon>Agaricomycetidae</taxon>
        <taxon>Agaricales</taxon>
        <taxon>Marasmiineae</taxon>
        <taxon>Marasmiaceae</taxon>
        <taxon>Marasmius</taxon>
    </lineage>
</organism>
<dbReference type="Proteomes" id="UP001437256">
    <property type="component" value="Unassembled WGS sequence"/>
</dbReference>
<dbReference type="Pfam" id="PF00270">
    <property type="entry name" value="DEAD"/>
    <property type="match status" value="1"/>
</dbReference>
<evidence type="ECO:0000313" key="4">
    <source>
        <dbReference type="Proteomes" id="UP001437256"/>
    </source>
</evidence>
<dbReference type="PROSITE" id="PS51192">
    <property type="entry name" value="HELICASE_ATP_BIND_1"/>
    <property type="match status" value="1"/>
</dbReference>
<dbReference type="SMART" id="SM00487">
    <property type="entry name" value="DEXDc"/>
    <property type="match status" value="1"/>
</dbReference>
<sequence>MFICVQHGVALRNLKQVQDHYWESSDHKDGTKVSWQKAKEATAHCITLEDIRTVPDGYADEPVEEIQGLPVYEAWKCPLCAHIYSADTRRAQEHLRSFHPKASSNLQSTKVYAQRFNARTKFFLVKPLGLPQPSANDTVVSGLRDKVALLLPSPGYSAVAKDQTPFLRKVGWVESIATSERLFNLTPQDLRSLTLAPLIEDEPELARITSLLYPHHETTSNLLSALPLLVGQHVLHHDPSKSLGAPFDRFQEEETLEEYTSWAKRILGFMLRDNSAPFFASFPAHLEDARSQLVTIVQKGDDTTSNEEITALIQKLLFGIWTHPWSGSAENGLPTDPTLLFLCFSSIRKDGKLIGPVDLTPRIARIFYCMRLAWSRELVTVKAIGDRVSRAQGETACLARCEELKPWMKEGQNSTLHHLYSIQRYATTIALTEVRDPHIIWIDRKHWDVLMIRGSRVDRADLVKMFQHTEDEAVRLFDEEILLRSKLKFDWPKGAGDIVDDLRNDTPGYYFGTDPRNSTGFVQEDALILHILETPELRNQFVRGIDEQGQLVWNAVQLRRWLQNYSKFNELLLIRMELIGGAPMRGTEICAMLLRNTPTRLRNLCWVGKFLTLVTRYTKTSSNVGHDRYLPHASDAVTTDLLMQSLAFARPFATLAWSICYPEKPEGLVAYRDRLFVRMGEMFQSEDVSNSLAKLTKRFLGSALGLNPLRHTVIALRRMKSEAPTTERQQLELEAEIEAAQAGHTVATEQRIYAVSMDTMTNASDAKVFGFCMASGRWQTMVKVTPGGLGLTLEEARYTNFDNLKASGKLAAFLPPVSTPVAQQSVDLNALASAIINGLEPKFAALDQKIDALGVKCESIDRELAQLKATPLIAAHTPSPTPAPTFLPVETPMNVDNSSRPATPQHTASRTPSPAVDFSPRKRTLSNPDEFDNESKRQRFCPSPSAITVSSTSPSPPPTFAPLPPPTSQPSVMDLSSEPTAQDDMSEELESYPLNFSTEFAHVTESDAEKCLKVIAQVTGKAKATWNSNEQARGVLHTLDSVRDLIYIAGTGSGKTMAIVCAYHLAKNATVLVLPFLSLIHDTERRFKSWGIKFFTYTSTSRAIPLDTRLVIVLSDHTIREPFHKALRTFSQSTPVGRFIFDEAHVAVTDANYRDCLNHVQELRLFPVPFILLSATIPPAMVKFVMKRYYLTLPVILIRGPNSQPRHQG</sequence>
<name>A0ABR2Z609_9AGAR</name>
<feature type="compositionally biased region" description="Pro residues" evidence="1">
    <location>
        <begin position="954"/>
        <end position="968"/>
    </location>
</feature>
<evidence type="ECO:0000256" key="1">
    <source>
        <dbReference type="SAM" id="MobiDB-lite"/>
    </source>
</evidence>
<evidence type="ECO:0000259" key="2">
    <source>
        <dbReference type="PROSITE" id="PS51192"/>
    </source>
</evidence>
<feature type="region of interest" description="Disordered" evidence="1">
    <location>
        <begin position="875"/>
        <end position="983"/>
    </location>
</feature>
<dbReference type="Gene3D" id="3.40.50.300">
    <property type="entry name" value="P-loop containing nucleotide triphosphate hydrolases"/>
    <property type="match status" value="1"/>
</dbReference>
<dbReference type="SUPFAM" id="SSF52540">
    <property type="entry name" value="P-loop containing nucleoside triphosphate hydrolases"/>
    <property type="match status" value="1"/>
</dbReference>
<dbReference type="InterPro" id="IPR014001">
    <property type="entry name" value="Helicase_ATP-bd"/>
</dbReference>